<dbReference type="Proteomes" id="UP000095392">
    <property type="component" value="Unassembled WGS sequence"/>
</dbReference>
<dbReference type="AlphaFoldDB" id="A0AB36FLP7"/>
<evidence type="ECO:0000313" key="2">
    <source>
        <dbReference type="Proteomes" id="UP000095392"/>
    </source>
</evidence>
<dbReference type="EMBL" id="MIPY01000038">
    <property type="protein sequence ID" value="OES25873.1"/>
    <property type="molecule type" value="Genomic_DNA"/>
</dbReference>
<accession>A0AB36FLP7</accession>
<keyword evidence="2" id="KW-1185">Reference proteome</keyword>
<name>A0AB36FLP7_ALTMA</name>
<dbReference type="RefSeq" id="WP_069945482.1">
    <property type="nucleotide sequence ID" value="NZ_MIPW01000055.1"/>
</dbReference>
<sequence length="61" mass="6634">MSSLTEDLKILVNDLKEEESIAGSMGNDLHKNGLSQARVALEVVLEKHGVARSATIEQTEK</sequence>
<protein>
    <submittedName>
        <fullName evidence="1">Uncharacterized protein</fullName>
    </submittedName>
</protein>
<proteinExistence type="predicted"/>
<gene>
    <name evidence="1" type="ORF">BFV95_4261</name>
</gene>
<reference evidence="1 2" key="1">
    <citation type="submission" date="2016-09" db="EMBL/GenBank/DDBJ databases">
        <title>Draft Genome Sequence of four Alteromonas macleodii strains isolated from copper coupons and grown long-term at elevated copper levels.</title>
        <authorList>
            <person name="Cusick K."/>
            <person name="Dale J."/>
            <person name="Little B."/>
            <person name="Biffinger J."/>
        </authorList>
    </citation>
    <scope>NUCLEOTIDE SEQUENCE [LARGE SCALE GENOMIC DNA]</scope>
    <source>
        <strain evidence="1 2">KCP01</strain>
    </source>
</reference>
<organism evidence="1 2">
    <name type="scientific">Alteromonas macleodii</name>
    <name type="common">Pseudoalteromonas macleodii</name>
    <dbReference type="NCBI Taxonomy" id="28108"/>
    <lineage>
        <taxon>Bacteria</taxon>
        <taxon>Pseudomonadati</taxon>
        <taxon>Pseudomonadota</taxon>
        <taxon>Gammaproteobacteria</taxon>
        <taxon>Alteromonadales</taxon>
        <taxon>Alteromonadaceae</taxon>
        <taxon>Alteromonas/Salinimonas group</taxon>
        <taxon>Alteromonas</taxon>
    </lineage>
</organism>
<comment type="caution">
    <text evidence="1">The sequence shown here is derived from an EMBL/GenBank/DDBJ whole genome shotgun (WGS) entry which is preliminary data.</text>
</comment>
<evidence type="ECO:0000313" key="1">
    <source>
        <dbReference type="EMBL" id="OES25873.1"/>
    </source>
</evidence>